<dbReference type="Pfam" id="PF04588">
    <property type="entry name" value="HIG_1_N"/>
    <property type="match status" value="1"/>
</dbReference>
<feature type="transmembrane region" description="Helical" evidence="5">
    <location>
        <begin position="120"/>
        <end position="139"/>
    </location>
</feature>
<dbReference type="InterPro" id="IPR040153">
    <property type="entry name" value="Rcf2"/>
</dbReference>
<dbReference type="PANTHER" id="PTHR28018:SF3">
    <property type="entry name" value="RESPIRATORY SUPERCOMPLEX FACTOR 2, MITOCHONDRIAL"/>
    <property type="match status" value="1"/>
</dbReference>
<feature type="transmembrane region" description="Helical" evidence="5">
    <location>
        <begin position="20"/>
        <end position="39"/>
    </location>
</feature>
<dbReference type="RefSeq" id="XP_009543753.1">
    <property type="nucleotide sequence ID" value="XM_009545458.1"/>
</dbReference>
<dbReference type="InParanoid" id="W4KE56"/>
<dbReference type="OrthoDB" id="1915122at2759"/>
<keyword evidence="4 5" id="KW-0472">Membrane</keyword>
<dbReference type="KEGG" id="hir:HETIRDRAFT_408270"/>
<evidence type="ECO:0000313" key="8">
    <source>
        <dbReference type="Proteomes" id="UP000030671"/>
    </source>
</evidence>
<keyword evidence="3 5" id="KW-1133">Transmembrane helix</keyword>
<evidence type="ECO:0000313" key="7">
    <source>
        <dbReference type="EMBL" id="ETW84034.1"/>
    </source>
</evidence>
<keyword evidence="8" id="KW-1185">Reference proteome</keyword>
<evidence type="ECO:0000256" key="4">
    <source>
        <dbReference type="ARBA" id="ARBA00023136"/>
    </source>
</evidence>
<dbReference type="InterPro" id="IPR007667">
    <property type="entry name" value="Hypoxia_induced_domain"/>
</dbReference>
<name>W4KE56_HETIT</name>
<dbReference type="GeneID" id="20672675"/>
<evidence type="ECO:0000256" key="5">
    <source>
        <dbReference type="SAM" id="Phobius"/>
    </source>
</evidence>
<comment type="subcellular location">
    <subcellularLocation>
        <location evidence="1">Mitochondrion</location>
    </subcellularLocation>
</comment>
<evidence type="ECO:0000256" key="1">
    <source>
        <dbReference type="ARBA" id="ARBA00004173"/>
    </source>
</evidence>
<protein>
    <recommendedName>
        <fullName evidence="6">HIG1 domain-containing protein</fullName>
    </recommendedName>
</protein>
<dbReference type="Proteomes" id="UP000030671">
    <property type="component" value="Unassembled WGS sequence"/>
</dbReference>
<dbReference type="eggNOG" id="ENOG502QT50">
    <property type="taxonomic scope" value="Eukaryota"/>
</dbReference>
<dbReference type="STRING" id="747525.W4KE56"/>
<evidence type="ECO:0000256" key="2">
    <source>
        <dbReference type="ARBA" id="ARBA00022692"/>
    </source>
</evidence>
<organism evidence="7 8">
    <name type="scientific">Heterobasidion irregulare (strain TC 32-1)</name>
    <dbReference type="NCBI Taxonomy" id="747525"/>
    <lineage>
        <taxon>Eukaryota</taxon>
        <taxon>Fungi</taxon>
        <taxon>Dikarya</taxon>
        <taxon>Basidiomycota</taxon>
        <taxon>Agaricomycotina</taxon>
        <taxon>Agaricomycetes</taxon>
        <taxon>Russulales</taxon>
        <taxon>Bondarzewiaceae</taxon>
        <taxon>Heterobasidion</taxon>
        <taxon>Heterobasidion annosum species complex</taxon>
    </lineage>
</organism>
<dbReference type="AlphaFoldDB" id="W4KE56"/>
<dbReference type="GO" id="GO:0005739">
    <property type="term" value="C:mitochondrion"/>
    <property type="evidence" value="ECO:0007669"/>
    <property type="project" value="UniProtKB-SubCell"/>
</dbReference>
<reference evidence="7 8" key="1">
    <citation type="journal article" date="2012" name="New Phytol.">
        <title>Insight into trade-off between wood decay and parasitism from the genome of a fungal forest pathogen.</title>
        <authorList>
            <person name="Olson A."/>
            <person name="Aerts A."/>
            <person name="Asiegbu F."/>
            <person name="Belbahri L."/>
            <person name="Bouzid O."/>
            <person name="Broberg A."/>
            <person name="Canback B."/>
            <person name="Coutinho P.M."/>
            <person name="Cullen D."/>
            <person name="Dalman K."/>
            <person name="Deflorio G."/>
            <person name="van Diepen L.T."/>
            <person name="Dunand C."/>
            <person name="Duplessis S."/>
            <person name="Durling M."/>
            <person name="Gonthier P."/>
            <person name="Grimwood J."/>
            <person name="Fossdal C.G."/>
            <person name="Hansson D."/>
            <person name="Henrissat B."/>
            <person name="Hietala A."/>
            <person name="Himmelstrand K."/>
            <person name="Hoffmeister D."/>
            <person name="Hogberg N."/>
            <person name="James T.Y."/>
            <person name="Karlsson M."/>
            <person name="Kohler A."/>
            <person name="Kues U."/>
            <person name="Lee Y.H."/>
            <person name="Lin Y.C."/>
            <person name="Lind M."/>
            <person name="Lindquist E."/>
            <person name="Lombard V."/>
            <person name="Lucas S."/>
            <person name="Lunden K."/>
            <person name="Morin E."/>
            <person name="Murat C."/>
            <person name="Park J."/>
            <person name="Raffaello T."/>
            <person name="Rouze P."/>
            <person name="Salamov A."/>
            <person name="Schmutz J."/>
            <person name="Solheim H."/>
            <person name="Stahlberg J."/>
            <person name="Velez H."/>
            <person name="de Vries R.P."/>
            <person name="Wiebenga A."/>
            <person name="Woodward S."/>
            <person name="Yakovlev I."/>
            <person name="Garbelotto M."/>
            <person name="Martin F."/>
            <person name="Grigoriev I.V."/>
            <person name="Stenlid J."/>
        </authorList>
    </citation>
    <scope>NUCLEOTIDE SEQUENCE [LARGE SCALE GENOMIC DNA]</scope>
    <source>
        <strain evidence="7 8">TC 32-1</strain>
    </source>
</reference>
<dbReference type="HOGENOM" id="CLU_079101_1_0_1"/>
<dbReference type="EMBL" id="KI925456">
    <property type="protein sequence ID" value="ETW84034.1"/>
    <property type="molecule type" value="Genomic_DNA"/>
</dbReference>
<accession>W4KE56</accession>
<dbReference type="FunCoup" id="W4KE56">
    <property type="interactions" value="49"/>
</dbReference>
<dbReference type="PANTHER" id="PTHR28018">
    <property type="entry name" value="RESPIRATORY SUPERCOMPLEX FACTOR 2, MITOCHONDRIAL"/>
    <property type="match status" value="1"/>
</dbReference>
<keyword evidence="2 5" id="KW-0812">Transmembrane</keyword>
<evidence type="ECO:0000259" key="6">
    <source>
        <dbReference type="PROSITE" id="PS51503"/>
    </source>
</evidence>
<proteinExistence type="predicted"/>
<dbReference type="PROSITE" id="PS51503">
    <property type="entry name" value="HIG1"/>
    <property type="match status" value="1"/>
</dbReference>
<sequence length="214" mass="23796">MKVNVSQEELDALQAASLRGAVEGILGGLAISLPLSYLAHRRFPAYRALPPSLKALGIVLVVGPTYAIQTERRGLEFDEERYWTGATKRVIENAKRQEQSQWQKLTPGQKVLQWAKQNQYSVILGSWAVSMAIAGTIVMRDRHQSTSQKVVQARMWAQGLTIGVLVGAGILTHQQRQEAAEHRGVVDHSWKDVLEAEAKEKEQRRIGQLPANAL</sequence>
<gene>
    <name evidence="7" type="ORF">HETIRDRAFT_408270</name>
</gene>
<evidence type="ECO:0000256" key="3">
    <source>
        <dbReference type="ARBA" id="ARBA00022989"/>
    </source>
</evidence>
<feature type="domain" description="HIG1" evidence="6">
    <location>
        <begin position="92"/>
        <end position="183"/>
    </location>
</feature>
<dbReference type="GO" id="GO:0033617">
    <property type="term" value="P:mitochondrial respiratory chain complex IV assembly"/>
    <property type="evidence" value="ECO:0007669"/>
    <property type="project" value="TreeGrafter"/>
</dbReference>